<feature type="region of interest" description="Disordered" evidence="1">
    <location>
        <begin position="339"/>
        <end position="386"/>
    </location>
</feature>
<evidence type="ECO:0000313" key="3">
    <source>
        <dbReference type="RefSeq" id="XP_004422440.1"/>
    </source>
</evidence>
<feature type="region of interest" description="Disordered" evidence="1">
    <location>
        <begin position="406"/>
        <end position="427"/>
    </location>
</feature>
<feature type="compositionally biased region" description="Low complexity" evidence="1">
    <location>
        <begin position="339"/>
        <end position="352"/>
    </location>
</feature>
<feature type="region of interest" description="Disordered" evidence="1">
    <location>
        <begin position="91"/>
        <end position="142"/>
    </location>
</feature>
<accession>A0ABM0H9L2</accession>
<evidence type="ECO:0000256" key="1">
    <source>
        <dbReference type="SAM" id="MobiDB-lite"/>
    </source>
</evidence>
<organism evidence="2 3">
    <name type="scientific">Ceratotherium simum simum</name>
    <name type="common">Southern white rhinoceros</name>
    <dbReference type="NCBI Taxonomy" id="73337"/>
    <lineage>
        <taxon>Eukaryota</taxon>
        <taxon>Metazoa</taxon>
        <taxon>Chordata</taxon>
        <taxon>Craniata</taxon>
        <taxon>Vertebrata</taxon>
        <taxon>Euteleostomi</taxon>
        <taxon>Mammalia</taxon>
        <taxon>Eutheria</taxon>
        <taxon>Laurasiatheria</taxon>
        <taxon>Perissodactyla</taxon>
        <taxon>Rhinocerotidae</taxon>
        <taxon>Ceratotherium</taxon>
    </lineage>
</organism>
<evidence type="ECO:0000313" key="2">
    <source>
        <dbReference type="Proteomes" id="UP000694910"/>
    </source>
</evidence>
<name>A0ABM0H9L2_CERSS</name>
<proteinExistence type="predicted"/>
<feature type="region of interest" description="Disordered" evidence="1">
    <location>
        <begin position="179"/>
        <end position="311"/>
    </location>
</feature>
<gene>
    <name evidence="3" type="primary">LOC101399451</name>
</gene>
<keyword evidence="2" id="KW-1185">Reference proteome</keyword>
<reference evidence="3" key="1">
    <citation type="submission" date="2025-08" db="UniProtKB">
        <authorList>
            <consortium name="RefSeq"/>
        </authorList>
    </citation>
    <scope>IDENTIFICATION</scope>
</reference>
<protein>
    <submittedName>
        <fullName evidence="3">Translation initiation factor IF-2-like</fullName>
    </submittedName>
</protein>
<dbReference type="RefSeq" id="XP_004422440.1">
    <property type="nucleotide sequence ID" value="XM_004422383.1"/>
</dbReference>
<feature type="compositionally biased region" description="Low complexity" evidence="1">
    <location>
        <begin position="245"/>
        <end position="274"/>
    </location>
</feature>
<sequence length="443" mass="46053">MCDLVATTLDSLVPNQWFSRHQKGKRALSRGRFPWFWGNGKCLSAVAAATFCKAETAAHILSSFPRPNPLPHKSAQSSNTHTQLLQPRIPSHTLHGHAGQDARCYSNAQPTRWPHPLQPRPRPRHQWSPPTAPEGPVDRAAGPATLRVRPAPSSLSAGAGGAGASARVAASSRGGGVSLQLRHLSGAEPAGRGLPRERRRGRREPEAVETRPPAGRGSRGEATSELRVLCRPGARRFTARTEGSPGAHKAAARAAPPGGRRPRQGGIRPPGRGHPAPPLRRSRKAHRLPGPPRSHWSRLSRAGGGRGEDHVNGLRSLSAAQVSGRGCVAGGLGDAAETRAAAPAAGPRAAVSGPPPPPGRPAGLPGSWPRSESSRGRAGGHLCAVRPGGSAGMGAHFLGRERARDENGNWLGGEAGPDSAPALLSGPPAGTRAVCVVLMSGMM</sequence>
<dbReference type="Proteomes" id="UP000694910">
    <property type="component" value="Unplaced"/>
</dbReference>
<dbReference type="GeneID" id="101399451"/>